<dbReference type="GO" id="GO:0016491">
    <property type="term" value="F:oxidoreductase activity"/>
    <property type="evidence" value="ECO:0007669"/>
    <property type="project" value="UniProtKB-KW"/>
</dbReference>
<evidence type="ECO:0000313" key="7">
    <source>
        <dbReference type="Proteomes" id="UP001345827"/>
    </source>
</evidence>
<keyword evidence="3" id="KW-0288">FMN</keyword>
<organism evidence="6 7">
    <name type="scientific">Vermiconidia calcicola</name>
    <dbReference type="NCBI Taxonomy" id="1690605"/>
    <lineage>
        <taxon>Eukaryota</taxon>
        <taxon>Fungi</taxon>
        <taxon>Dikarya</taxon>
        <taxon>Ascomycota</taxon>
        <taxon>Pezizomycotina</taxon>
        <taxon>Dothideomycetes</taxon>
        <taxon>Dothideomycetidae</taxon>
        <taxon>Mycosphaerellales</taxon>
        <taxon>Extremaceae</taxon>
        <taxon>Vermiconidia</taxon>
    </lineage>
</organism>
<gene>
    <name evidence="6" type="ORF">LTR25_004071</name>
</gene>
<dbReference type="AlphaFoldDB" id="A0AAV9QBK5"/>
<dbReference type="Gene3D" id="3.20.20.70">
    <property type="entry name" value="Aldolase class I"/>
    <property type="match status" value="1"/>
</dbReference>
<protein>
    <recommendedName>
        <fullName evidence="5">NADH:flavin oxidoreductase/NADH oxidase N-terminal domain-containing protein</fullName>
    </recommendedName>
</protein>
<dbReference type="PANTHER" id="PTHR43656:SF2">
    <property type="entry name" value="BINDING OXIDOREDUCTASE, PUTATIVE (AFU_ORTHOLOGUE AFUA_2G08260)-RELATED"/>
    <property type="match status" value="1"/>
</dbReference>
<proteinExistence type="inferred from homology"/>
<dbReference type="InterPro" id="IPR013785">
    <property type="entry name" value="Aldolase_TIM"/>
</dbReference>
<keyword evidence="7" id="KW-1185">Reference proteome</keyword>
<accession>A0AAV9QBK5</accession>
<dbReference type="SUPFAM" id="SSF51395">
    <property type="entry name" value="FMN-linked oxidoreductases"/>
    <property type="match status" value="1"/>
</dbReference>
<keyword evidence="2" id="KW-0285">Flavoprotein</keyword>
<feature type="domain" description="NADH:flavin oxidoreductase/NADH oxidase N-terminal" evidence="5">
    <location>
        <begin position="13"/>
        <end position="376"/>
    </location>
</feature>
<evidence type="ECO:0000259" key="5">
    <source>
        <dbReference type="Pfam" id="PF00724"/>
    </source>
</evidence>
<comment type="similarity">
    <text evidence="1">Belongs to the NADH:flavin oxidoreductase/NADH oxidase family.</text>
</comment>
<evidence type="ECO:0000256" key="4">
    <source>
        <dbReference type="ARBA" id="ARBA00023002"/>
    </source>
</evidence>
<dbReference type="GO" id="GO:0010181">
    <property type="term" value="F:FMN binding"/>
    <property type="evidence" value="ECO:0007669"/>
    <property type="project" value="InterPro"/>
</dbReference>
<dbReference type="Pfam" id="PF00724">
    <property type="entry name" value="Oxidored_FMN"/>
    <property type="match status" value="1"/>
</dbReference>
<reference evidence="6 7" key="1">
    <citation type="submission" date="2023-06" db="EMBL/GenBank/DDBJ databases">
        <title>Black Yeasts Isolated from many extreme environments.</title>
        <authorList>
            <person name="Coleine C."/>
            <person name="Stajich J.E."/>
            <person name="Selbmann L."/>
        </authorList>
    </citation>
    <scope>NUCLEOTIDE SEQUENCE [LARGE SCALE GENOMIC DNA]</scope>
    <source>
        <strain evidence="6 7">CCFEE 5887</strain>
    </source>
</reference>
<dbReference type="InterPro" id="IPR051799">
    <property type="entry name" value="NADH_flavin_oxidoreductase"/>
</dbReference>
<dbReference type="InterPro" id="IPR001155">
    <property type="entry name" value="OxRdtase_FMN_N"/>
</dbReference>
<comment type="caution">
    <text evidence="6">The sequence shown here is derived from an EMBL/GenBank/DDBJ whole genome shotgun (WGS) entry which is preliminary data.</text>
</comment>
<evidence type="ECO:0000256" key="2">
    <source>
        <dbReference type="ARBA" id="ARBA00022630"/>
    </source>
</evidence>
<dbReference type="Proteomes" id="UP001345827">
    <property type="component" value="Unassembled WGS sequence"/>
</dbReference>
<evidence type="ECO:0000256" key="1">
    <source>
        <dbReference type="ARBA" id="ARBA00005979"/>
    </source>
</evidence>
<dbReference type="PANTHER" id="PTHR43656">
    <property type="entry name" value="BINDING OXIDOREDUCTASE, PUTATIVE (AFU_ORTHOLOGUE AFUA_2G08260)-RELATED"/>
    <property type="match status" value="1"/>
</dbReference>
<keyword evidence="4" id="KW-0560">Oxidoreductase</keyword>
<dbReference type="EMBL" id="JAXLQG010000006">
    <property type="protein sequence ID" value="KAK5538529.1"/>
    <property type="molecule type" value="Genomic_DNA"/>
</dbReference>
<name>A0AAV9QBK5_9PEZI</name>
<evidence type="ECO:0000256" key="3">
    <source>
        <dbReference type="ARBA" id="ARBA00022643"/>
    </source>
</evidence>
<sequence length="475" mass="52022">MTSKTPSIDILNDPITLPCGLTLPNRLVKCPMQETCAEPPHFDPPVEKFRALYKTWATGRYGMLLTGQVQVDLRFFSIPGDVCCHAGSVSDPVLSKWKEWARIAQQGGTLCLVQISHPGRMSPTGGGVRPADLRPLCPSAVPVKMGDTWLDKWMLDKLLGTPKAMNHAEIDEAVANFVQAARVAHEAGFAGVQLHGAHGFLISQFLSPHTNRRTDEYGGSPEKRLRFVQRLLREIRAVCPPPFCVGVKLNSADYMDEGGLSQEEALEQVRWLVECGMVDFVELSGGNAESTKCELQNSFGEYTLEKAPKRESTRIREAFFTEFAEKVQRLQSKVPIQLSGGFRSRNGMADAINSGACQLIGLGRTAVLQPTLPKDILLNTAIPDDEALAMPHEVRGMWLANMAPVKIVGASMAGQVFYYNMRRMGSGLAADPYVSVPYVIFSGIMGLVRGTLGGMSERLMGTLRGVLVRQTVKSD</sequence>
<evidence type="ECO:0000313" key="6">
    <source>
        <dbReference type="EMBL" id="KAK5538529.1"/>
    </source>
</evidence>